<dbReference type="InterPro" id="IPR043128">
    <property type="entry name" value="Rev_trsase/Diguanyl_cyclase"/>
</dbReference>
<dbReference type="Gene3D" id="1.10.150.20">
    <property type="entry name" value="5' to 3' exonuclease, C-terminal subdomain"/>
    <property type="match status" value="1"/>
</dbReference>
<comment type="similarity">
    <text evidence="1">Belongs to the DNA polymerase type-Y family.</text>
</comment>
<dbReference type="GO" id="GO:0003887">
    <property type="term" value="F:DNA-directed DNA polymerase activity"/>
    <property type="evidence" value="ECO:0007669"/>
    <property type="project" value="TreeGrafter"/>
</dbReference>
<dbReference type="Gene3D" id="3.30.1490.100">
    <property type="entry name" value="DNA polymerase, Y-family, little finger domain"/>
    <property type="match status" value="1"/>
</dbReference>
<dbReference type="SUPFAM" id="SSF56672">
    <property type="entry name" value="DNA/RNA polymerases"/>
    <property type="match status" value="1"/>
</dbReference>
<dbReference type="Pfam" id="PF11799">
    <property type="entry name" value="IMS_C"/>
    <property type="match status" value="1"/>
</dbReference>
<evidence type="ECO:0000259" key="2">
    <source>
        <dbReference type="PROSITE" id="PS50173"/>
    </source>
</evidence>
<feature type="domain" description="UmuC" evidence="2">
    <location>
        <begin position="50"/>
        <end position="231"/>
    </location>
</feature>
<dbReference type="GO" id="GO:0009432">
    <property type="term" value="P:SOS response"/>
    <property type="evidence" value="ECO:0007669"/>
    <property type="project" value="TreeGrafter"/>
</dbReference>
<dbReference type="Proteomes" id="UP000230796">
    <property type="component" value="Unassembled WGS sequence"/>
</dbReference>
<dbReference type="PANTHER" id="PTHR11076:SF33">
    <property type="entry name" value="DNA POLYMERASE KAPPA"/>
    <property type="match status" value="1"/>
</dbReference>
<dbReference type="GO" id="GO:0003684">
    <property type="term" value="F:damaged DNA binding"/>
    <property type="evidence" value="ECO:0007669"/>
    <property type="project" value="InterPro"/>
</dbReference>
<accession>A0A2H0VJP2</accession>
<sequence>MACLIRGDSSCDQRSVLKKNSRLQAEKNSSADERTDLMGTQTFNQAPPRIMHIDLNSCFASVEQQANPLLRDKPIAVVHSDAPYGCILAPSVQAKLWGVKTGMTLQEGRDLCPWLIARVADPDKYREVHAKLAKLLDDYSDHVIPKSIDEFMMILPSIQGSNHCMVAHEIKSHIKSEIGDYLRVSIGVSTNQILAKLASGLHKPDGFDVIDSHNFMDIYDSLPLQELCGINVRNEARLHRVGIFTVRQFYQADIQTLHSAFESVLGRYWYIYLRGYEVGADYHSPVKSFGQSYVLPRPMEIQEWRPILAKLVAKAARRLRASGFSASSIYLALRFGDGTSWQASHKTDNFMFDDVSLLTSALNLYYHSVGVDYHSPVKPVKKITFTCFDLENDFGQLSCLRDLVKEKLLTESQDKINDKWGEYTLTYGSMIGSQNHVRDAIAFDNYEPGSEM</sequence>
<dbReference type="AlphaFoldDB" id="A0A2H0VJP2"/>
<dbReference type="InterPro" id="IPR001126">
    <property type="entry name" value="UmuC"/>
</dbReference>
<dbReference type="PANTHER" id="PTHR11076">
    <property type="entry name" value="DNA REPAIR POLYMERASE UMUC / TRANSFERASE FAMILY MEMBER"/>
    <property type="match status" value="1"/>
</dbReference>
<dbReference type="InterPro" id="IPR017961">
    <property type="entry name" value="DNA_pol_Y-fam_little_finger"/>
</dbReference>
<evidence type="ECO:0000256" key="1">
    <source>
        <dbReference type="ARBA" id="ARBA00010945"/>
    </source>
</evidence>
<dbReference type="InterPro" id="IPR050116">
    <property type="entry name" value="DNA_polymerase-Y"/>
</dbReference>
<organism evidence="3 4">
    <name type="scientific">Candidatus Collierbacteria bacterium CG10_big_fil_rev_8_21_14_0_10_44_9</name>
    <dbReference type="NCBI Taxonomy" id="1974535"/>
    <lineage>
        <taxon>Bacteria</taxon>
        <taxon>Candidatus Collieribacteriota</taxon>
    </lineage>
</organism>
<dbReference type="EMBL" id="PFAF01000001">
    <property type="protein sequence ID" value="PIR99324.1"/>
    <property type="molecule type" value="Genomic_DNA"/>
</dbReference>
<comment type="caution">
    <text evidence="3">The sequence shown here is derived from an EMBL/GenBank/DDBJ whole genome shotgun (WGS) entry which is preliminary data.</text>
</comment>
<dbReference type="GO" id="GO:0005829">
    <property type="term" value="C:cytosol"/>
    <property type="evidence" value="ECO:0007669"/>
    <property type="project" value="TreeGrafter"/>
</dbReference>
<dbReference type="InterPro" id="IPR043502">
    <property type="entry name" value="DNA/RNA_pol_sf"/>
</dbReference>
<dbReference type="GO" id="GO:0006281">
    <property type="term" value="P:DNA repair"/>
    <property type="evidence" value="ECO:0007669"/>
    <property type="project" value="InterPro"/>
</dbReference>
<dbReference type="GO" id="GO:0042276">
    <property type="term" value="P:error-prone translesion synthesis"/>
    <property type="evidence" value="ECO:0007669"/>
    <property type="project" value="TreeGrafter"/>
</dbReference>
<protein>
    <recommendedName>
        <fullName evidence="2">UmuC domain-containing protein</fullName>
    </recommendedName>
</protein>
<evidence type="ECO:0000313" key="3">
    <source>
        <dbReference type="EMBL" id="PIR99324.1"/>
    </source>
</evidence>
<dbReference type="Gene3D" id="3.40.1170.60">
    <property type="match status" value="1"/>
</dbReference>
<reference evidence="4" key="1">
    <citation type="submission" date="2017-09" db="EMBL/GenBank/DDBJ databases">
        <title>Depth-based differentiation of microbial function through sediment-hosted aquifers and enrichment of novel symbionts in the deep terrestrial subsurface.</title>
        <authorList>
            <person name="Probst A.J."/>
            <person name="Ladd B."/>
            <person name="Jarett J.K."/>
            <person name="Geller-Mcgrath D.E."/>
            <person name="Sieber C.M.K."/>
            <person name="Emerson J.B."/>
            <person name="Anantharaman K."/>
            <person name="Thomas B.C."/>
            <person name="Malmstrom R."/>
            <person name="Stieglmeier M."/>
            <person name="Klingl A."/>
            <person name="Woyke T."/>
            <person name="Ryan C.M."/>
            <person name="Banfield J.F."/>
        </authorList>
    </citation>
    <scope>NUCLEOTIDE SEQUENCE [LARGE SCALE GENOMIC DNA]</scope>
</reference>
<proteinExistence type="inferred from homology"/>
<dbReference type="PROSITE" id="PS50173">
    <property type="entry name" value="UMUC"/>
    <property type="match status" value="1"/>
</dbReference>
<dbReference type="InterPro" id="IPR036775">
    <property type="entry name" value="DNA_pol_Y-fam_lit_finger_sf"/>
</dbReference>
<dbReference type="Gene3D" id="3.30.70.270">
    <property type="match status" value="1"/>
</dbReference>
<evidence type="ECO:0000313" key="4">
    <source>
        <dbReference type="Proteomes" id="UP000230796"/>
    </source>
</evidence>
<dbReference type="Pfam" id="PF00817">
    <property type="entry name" value="IMS"/>
    <property type="match status" value="1"/>
</dbReference>
<name>A0A2H0VJP2_9BACT</name>
<gene>
    <name evidence="3" type="ORF">COT87_00065</name>
</gene>
<dbReference type="SUPFAM" id="SSF100879">
    <property type="entry name" value="Lesion bypass DNA polymerase (Y-family), little finger domain"/>
    <property type="match status" value="1"/>
</dbReference>